<dbReference type="GO" id="GO:0005886">
    <property type="term" value="C:plasma membrane"/>
    <property type="evidence" value="ECO:0007669"/>
    <property type="project" value="UniProtKB-SubCell"/>
</dbReference>
<organism evidence="8 9">
    <name type="scientific">Anseongella ginsenosidimutans</name>
    <dbReference type="NCBI Taxonomy" id="496056"/>
    <lineage>
        <taxon>Bacteria</taxon>
        <taxon>Pseudomonadati</taxon>
        <taxon>Bacteroidota</taxon>
        <taxon>Sphingobacteriia</taxon>
        <taxon>Sphingobacteriales</taxon>
        <taxon>Sphingobacteriaceae</taxon>
        <taxon>Anseongella</taxon>
    </lineage>
</organism>
<evidence type="ECO:0000256" key="4">
    <source>
        <dbReference type="ARBA" id="ARBA00022692"/>
    </source>
</evidence>
<dbReference type="PANTHER" id="PTHR33452">
    <property type="entry name" value="OXIDOREDUCTASE CATD-RELATED"/>
    <property type="match status" value="1"/>
</dbReference>
<feature type="transmembrane region" description="Helical" evidence="7">
    <location>
        <begin position="121"/>
        <end position="140"/>
    </location>
</feature>
<evidence type="ECO:0000313" key="9">
    <source>
        <dbReference type="Proteomes" id="UP000295807"/>
    </source>
</evidence>
<sequence length="149" mass="15980">MAQGLIKTTDSLAAFILRLGLAIVIFPHGAQKVLGWFGGGGFQGTLDGMSAGFGLPVFIVILVMLIEFVGPLMLLFGLYTRIVAFSMLCLFAGIIFFAQLANGFFMNWGGQNAGEGFEYHLLVVAMSLALVSSGAGRWSADRKLMKGRH</sequence>
<keyword evidence="3" id="KW-1003">Cell membrane</keyword>
<keyword evidence="5 7" id="KW-1133">Transmembrane helix</keyword>
<dbReference type="InterPro" id="IPR032808">
    <property type="entry name" value="DoxX"/>
</dbReference>
<evidence type="ECO:0000256" key="1">
    <source>
        <dbReference type="ARBA" id="ARBA00004651"/>
    </source>
</evidence>
<dbReference type="RefSeq" id="WP_132127716.1">
    <property type="nucleotide sequence ID" value="NZ_CP042432.1"/>
</dbReference>
<evidence type="ECO:0000256" key="6">
    <source>
        <dbReference type="ARBA" id="ARBA00023136"/>
    </source>
</evidence>
<dbReference type="Proteomes" id="UP000295807">
    <property type="component" value="Unassembled WGS sequence"/>
</dbReference>
<name>A0A4R3KX71_9SPHI</name>
<dbReference type="AlphaFoldDB" id="A0A4R3KX71"/>
<evidence type="ECO:0000256" key="2">
    <source>
        <dbReference type="ARBA" id="ARBA00006679"/>
    </source>
</evidence>
<evidence type="ECO:0000256" key="3">
    <source>
        <dbReference type="ARBA" id="ARBA00022475"/>
    </source>
</evidence>
<dbReference type="EMBL" id="SMAD01000001">
    <property type="protein sequence ID" value="TCS90275.1"/>
    <property type="molecule type" value="Genomic_DNA"/>
</dbReference>
<comment type="similarity">
    <text evidence="2">Belongs to the DoxX family.</text>
</comment>
<reference evidence="8 9" key="1">
    <citation type="submission" date="2019-03" db="EMBL/GenBank/DDBJ databases">
        <title>Genomic Encyclopedia of Type Strains, Phase IV (KMG-IV): sequencing the most valuable type-strain genomes for metagenomic binning, comparative biology and taxonomic classification.</title>
        <authorList>
            <person name="Goeker M."/>
        </authorList>
    </citation>
    <scope>NUCLEOTIDE SEQUENCE [LARGE SCALE GENOMIC DNA]</scope>
    <source>
        <strain evidence="8 9">DSM 21100</strain>
    </source>
</reference>
<protein>
    <submittedName>
        <fullName evidence="8">Putative oxidoreductase</fullName>
    </submittedName>
</protein>
<feature type="transmembrane region" description="Helical" evidence="7">
    <location>
        <begin position="50"/>
        <end position="75"/>
    </location>
</feature>
<feature type="transmembrane region" description="Helical" evidence="7">
    <location>
        <begin position="12"/>
        <end position="30"/>
    </location>
</feature>
<feature type="transmembrane region" description="Helical" evidence="7">
    <location>
        <begin position="82"/>
        <end position="101"/>
    </location>
</feature>
<keyword evidence="4 7" id="KW-0812">Transmembrane</keyword>
<dbReference type="Pfam" id="PF07681">
    <property type="entry name" value="DoxX"/>
    <property type="match status" value="1"/>
</dbReference>
<dbReference type="InterPro" id="IPR051907">
    <property type="entry name" value="DoxX-like_oxidoreductase"/>
</dbReference>
<keyword evidence="6 7" id="KW-0472">Membrane</keyword>
<dbReference type="OrthoDB" id="346004at2"/>
<evidence type="ECO:0000256" key="7">
    <source>
        <dbReference type="SAM" id="Phobius"/>
    </source>
</evidence>
<keyword evidence="9" id="KW-1185">Reference proteome</keyword>
<accession>A0A4R3KX71</accession>
<evidence type="ECO:0000313" key="8">
    <source>
        <dbReference type="EMBL" id="TCS90275.1"/>
    </source>
</evidence>
<comment type="subcellular location">
    <subcellularLocation>
        <location evidence="1">Cell membrane</location>
        <topology evidence="1">Multi-pass membrane protein</topology>
    </subcellularLocation>
</comment>
<comment type="caution">
    <text evidence="8">The sequence shown here is derived from an EMBL/GenBank/DDBJ whole genome shotgun (WGS) entry which is preliminary data.</text>
</comment>
<proteinExistence type="inferred from homology"/>
<dbReference type="PANTHER" id="PTHR33452:SF1">
    <property type="entry name" value="INNER MEMBRANE PROTEIN YPHA-RELATED"/>
    <property type="match status" value="1"/>
</dbReference>
<evidence type="ECO:0000256" key="5">
    <source>
        <dbReference type="ARBA" id="ARBA00022989"/>
    </source>
</evidence>
<gene>
    <name evidence="8" type="ORF">EDD80_101475</name>
</gene>